<dbReference type="InterPro" id="IPR042070">
    <property type="entry name" value="PucR_C-HTH_sf"/>
</dbReference>
<dbReference type="InterPro" id="IPR041522">
    <property type="entry name" value="CdaR_GGDEF"/>
</dbReference>
<protein>
    <recommendedName>
        <fullName evidence="6">PucR family transcriptional regulator</fullName>
    </recommendedName>
</protein>
<dbReference type="RefSeq" id="WP_130630520.1">
    <property type="nucleotide sequence ID" value="NZ_CP036164.1"/>
</dbReference>
<dbReference type="InterPro" id="IPR051448">
    <property type="entry name" value="CdaR-like_regulators"/>
</dbReference>
<proteinExistence type="inferred from homology"/>
<feature type="domain" description="PucR C-terminal helix-turn-helix" evidence="2">
    <location>
        <begin position="487"/>
        <end position="541"/>
    </location>
</feature>
<dbReference type="AlphaFoldDB" id="A0A4P6MWF7"/>
<evidence type="ECO:0000313" key="4">
    <source>
        <dbReference type="EMBL" id="QBF47329.1"/>
    </source>
</evidence>
<organism evidence="4 5">
    <name type="scientific">Janibacter limosus</name>
    <dbReference type="NCBI Taxonomy" id="53458"/>
    <lineage>
        <taxon>Bacteria</taxon>
        <taxon>Bacillati</taxon>
        <taxon>Actinomycetota</taxon>
        <taxon>Actinomycetes</taxon>
        <taxon>Micrococcales</taxon>
        <taxon>Intrasporangiaceae</taxon>
        <taxon>Janibacter</taxon>
    </lineage>
</organism>
<evidence type="ECO:0000259" key="2">
    <source>
        <dbReference type="Pfam" id="PF13556"/>
    </source>
</evidence>
<comment type="similarity">
    <text evidence="1">Belongs to the CdaR family.</text>
</comment>
<evidence type="ECO:0000256" key="1">
    <source>
        <dbReference type="ARBA" id="ARBA00006754"/>
    </source>
</evidence>
<accession>A0A4P6MWF7</accession>
<sequence>MDTLAPEVSEHLTIARLLEEHALRSAAPICDGDRTAPLEWARSAQEALANASDLSRTVIVGDDGVLTPEVLSVLEKRDAALVLVREPSESRWATASTGLPVFGFTSGTSIDGVIRLVAQLALAHESHVLRYATSVHERLAALLHRGAGMEAICQQLERLTDCAVAFLDTANTLQAVARDRHPWLDSSTAGSIARRVSAEEGTLPRALDSHHHPVHEHEVDVEEHTAQVLVAPVMVADRSEGWLVLIAASDEHTAHDTASRVIALQEAVSIIGTEVLRMRSIERAEERARGNFVHALLHGRFSNTADLVARAAHRRFPTDRRFGVVIVQAKGLIAENDSPQHLSNMARTALRLRGAEDRAALSAVIGDVIAVVREVAPATRSGGDKGSAELSAYAKALHRRLQGETQRHLLVAYGRPVDGAMQISDSYREARIALSLADQLGKDEPVGFLEMRTHVALLDLALSPNGRSFSAEMLTPLREATGDLDEAARTYIEDGGNLTQASRDLNVHRNTMLYKLDRASKAIAQDLRDPETQFSLWLAMKLDLLAKTADSASRAVDSG</sequence>
<evidence type="ECO:0000313" key="5">
    <source>
        <dbReference type="Proteomes" id="UP000290408"/>
    </source>
</evidence>
<feature type="domain" description="CdaR GGDEF-like" evidence="3">
    <location>
        <begin position="299"/>
        <end position="435"/>
    </location>
</feature>
<dbReference type="EMBL" id="CP036164">
    <property type="protein sequence ID" value="QBF47329.1"/>
    <property type="molecule type" value="Genomic_DNA"/>
</dbReference>
<dbReference type="InterPro" id="IPR025736">
    <property type="entry name" value="PucR_C-HTH_dom"/>
</dbReference>
<dbReference type="Pfam" id="PF13556">
    <property type="entry name" value="HTH_30"/>
    <property type="match status" value="1"/>
</dbReference>
<dbReference type="Pfam" id="PF17853">
    <property type="entry name" value="GGDEF_2"/>
    <property type="match status" value="1"/>
</dbReference>
<dbReference type="Proteomes" id="UP000290408">
    <property type="component" value="Chromosome"/>
</dbReference>
<dbReference type="PANTHER" id="PTHR33744">
    <property type="entry name" value="CARBOHYDRATE DIACID REGULATOR"/>
    <property type="match status" value="1"/>
</dbReference>
<dbReference type="PANTHER" id="PTHR33744:SF7">
    <property type="entry name" value="PUCR FAMILY TRANSCRIPTIONAL REGULATOR"/>
    <property type="match status" value="1"/>
</dbReference>
<dbReference type="STRING" id="1216970.GCA_001570985_01914"/>
<name>A0A4P6MWF7_9MICO</name>
<evidence type="ECO:0000259" key="3">
    <source>
        <dbReference type="Pfam" id="PF17853"/>
    </source>
</evidence>
<gene>
    <name evidence="4" type="ORF">EXU32_14380</name>
</gene>
<evidence type="ECO:0008006" key="6">
    <source>
        <dbReference type="Google" id="ProtNLM"/>
    </source>
</evidence>
<dbReference type="KEGG" id="jli:EXU32_14380"/>
<dbReference type="Gene3D" id="1.10.10.2840">
    <property type="entry name" value="PucR C-terminal helix-turn-helix domain"/>
    <property type="match status" value="1"/>
</dbReference>
<keyword evidence="5" id="KW-1185">Reference proteome</keyword>
<reference evidence="4 5" key="1">
    <citation type="submission" date="2019-02" db="EMBL/GenBank/DDBJ databases">
        <title>Genomic data mining of an Antarctic deep-sea actinobacterium, Janibacterlimosus P3-3-X1.</title>
        <authorList>
            <person name="Liao L."/>
            <person name="Chen B."/>
        </authorList>
    </citation>
    <scope>NUCLEOTIDE SEQUENCE [LARGE SCALE GENOMIC DNA]</scope>
    <source>
        <strain evidence="4 5">P3-3-X1</strain>
    </source>
</reference>
<dbReference type="OrthoDB" id="3190266at2"/>